<feature type="domain" description="Peptidase S8/S53" evidence="2">
    <location>
        <begin position="67"/>
        <end position="143"/>
    </location>
</feature>
<feature type="compositionally biased region" description="Basic and acidic residues" evidence="1">
    <location>
        <begin position="171"/>
        <end position="185"/>
    </location>
</feature>
<dbReference type="InterPro" id="IPR036852">
    <property type="entry name" value="Peptidase_S8/S53_dom_sf"/>
</dbReference>
<evidence type="ECO:0000259" key="2">
    <source>
        <dbReference type="Pfam" id="PF00082"/>
    </source>
</evidence>
<dbReference type="GO" id="GO:0006508">
    <property type="term" value="P:proteolysis"/>
    <property type="evidence" value="ECO:0007669"/>
    <property type="project" value="InterPro"/>
</dbReference>
<accession>A0A917URB2</accession>
<dbReference type="Pfam" id="PF00082">
    <property type="entry name" value="Peptidase_S8"/>
    <property type="match status" value="1"/>
</dbReference>
<reference evidence="3" key="1">
    <citation type="journal article" date="2014" name="Int. J. Syst. Evol. Microbiol.">
        <title>Complete genome sequence of Corynebacterium casei LMG S-19264T (=DSM 44701T), isolated from a smear-ripened cheese.</title>
        <authorList>
            <consortium name="US DOE Joint Genome Institute (JGI-PGF)"/>
            <person name="Walter F."/>
            <person name="Albersmeier A."/>
            <person name="Kalinowski J."/>
            <person name="Ruckert C."/>
        </authorList>
    </citation>
    <scope>NUCLEOTIDE SEQUENCE</scope>
    <source>
        <strain evidence="3">JCM 14371</strain>
    </source>
</reference>
<reference evidence="3" key="2">
    <citation type="submission" date="2020-09" db="EMBL/GenBank/DDBJ databases">
        <authorList>
            <person name="Sun Q."/>
            <person name="Ohkuma M."/>
        </authorList>
    </citation>
    <scope>NUCLEOTIDE SEQUENCE</scope>
    <source>
        <strain evidence="3">JCM 14371</strain>
    </source>
</reference>
<keyword evidence="4" id="KW-1185">Reference proteome</keyword>
<evidence type="ECO:0000256" key="1">
    <source>
        <dbReference type="SAM" id="MobiDB-lite"/>
    </source>
</evidence>
<proteinExistence type="predicted"/>
<protein>
    <recommendedName>
        <fullName evidence="2">Peptidase S8/S53 domain-containing protein</fullName>
    </recommendedName>
</protein>
<dbReference type="GO" id="GO:0004252">
    <property type="term" value="F:serine-type endopeptidase activity"/>
    <property type="evidence" value="ECO:0007669"/>
    <property type="project" value="InterPro"/>
</dbReference>
<dbReference type="EMBL" id="BMOE01000007">
    <property type="protein sequence ID" value="GGJ78738.1"/>
    <property type="molecule type" value="Genomic_DNA"/>
</dbReference>
<gene>
    <name evidence="3" type="ORF">GCM10008939_23230</name>
</gene>
<evidence type="ECO:0000313" key="3">
    <source>
        <dbReference type="EMBL" id="GGJ78738.1"/>
    </source>
</evidence>
<name>A0A917URB2_9DEIO</name>
<sequence length="185" mass="19546">MQCRLLSDKAPDAQDRGNVSNLLAALAHLQKVNGNGKLLQVHGVNISIGHGFDPEWFACGQSPLCVEMGWLVPSGVVVVVAAGNTGYGTVSSKLLGPVATTLALTINDPGNAELAITVGVAHRESPHQYGISYFSSKGPTGDGRRRDTGWATTKGLDPVRRGPHRVSGDPCVRHDPSPQYRDTEG</sequence>
<organism evidence="3 4">
    <name type="scientific">Deinococcus aquiradiocola</name>
    <dbReference type="NCBI Taxonomy" id="393059"/>
    <lineage>
        <taxon>Bacteria</taxon>
        <taxon>Thermotogati</taxon>
        <taxon>Deinococcota</taxon>
        <taxon>Deinococci</taxon>
        <taxon>Deinococcales</taxon>
        <taxon>Deinococcaceae</taxon>
        <taxon>Deinococcus</taxon>
    </lineage>
</organism>
<dbReference type="InterPro" id="IPR000209">
    <property type="entry name" value="Peptidase_S8/S53_dom"/>
</dbReference>
<feature type="region of interest" description="Disordered" evidence="1">
    <location>
        <begin position="131"/>
        <end position="185"/>
    </location>
</feature>
<dbReference type="Gene3D" id="3.40.50.200">
    <property type="entry name" value="Peptidase S8/S53 domain"/>
    <property type="match status" value="1"/>
</dbReference>
<evidence type="ECO:0000313" key="4">
    <source>
        <dbReference type="Proteomes" id="UP000635726"/>
    </source>
</evidence>
<dbReference type="AlphaFoldDB" id="A0A917URB2"/>
<dbReference type="SUPFAM" id="SSF52743">
    <property type="entry name" value="Subtilisin-like"/>
    <property type="match status" value="1"/>
</dbReference>
<comment type="caution">
    <text evidence="3">The sequence shown here is derived from an EMBL/GenBank/DDBJ whole genome shotgun (WGS) entry which is preliminary data.</text>
</comment>
<dbReference type="Proteomes" id="UP000635726">
    <property type="component" value="Unassembled WGS sequence"/>
</dbReference>